<name>A0A3P7LET6_DIBLA</name>
<reference evidence="2 3" key="1">
    <citation type="submission" date="2018-11" db="EMBL/GenBank/DDBJ databases">
        <authorList>
            <consortium name="Pathogen Informatics"/>
        </authorList>
    </citation>
    <scope>NUCLEOTIDE SEQUENCE [LARGE SCALE GENOMIC DNA]</scope>
</reference>
<dbReference type="PROSITE" id="PS50088">
    <property type="entry name" value="ANK_REPEAT"/>
    <property type="match status" value="1"/>
</dbReference>
<keyword evidence="3" id="KW-1185">Reference proteome</keyword>
<gene>
    <name evidence="2" type="ORF">DILT_LOCUS4934</name>
</gene>
<proteinExistence type="predicted"/>
<keyword evidence="1" id="KW-0040">ANK repeat</keyword>
<dbReference type="EMBL" id="UYRU01046407">
    <property type="protein sequence ID" value="VDN09103.1"/>
    <property type="molecule type" value="Genomic_DNA"/>
</dbReference>
<evidence type="ECO:0000313" key="3">
    <source>
        <dbReference type="Proteomes" id="UP000281553"/>
    </source>
</evidence>
<evidence type="ECO:0000313" key="2">
    <source>
        <dbReference type="EMBL" id="VDN09103.1"/>
    </source>
</evidence>
<accession>A0A3P7LET6</accession>
<dbReference type="SUPFAM" id="SSF48403">
    <property type="entry name" value="Ankyrin repeat"/>
    <property type="match status" value="1"/>
</dbReference>
<dbReference type="Pfam" id="PF12796">
    <property type="entry name" value="Ank_2"/>
    <property type="match status" value="1"/>
</dbReference>
<dbReference type="InterPro" id="IPR036770">
    <property type="entry name" value="Ankyrin_rpt-contain_sf"/>
</dbReference>
<protein>
    <submittedName>
        <fullName evidence="2">Uncharacterized protein</fullName>
    </submittedName>
</protein>
<dbReference type="InterPro" id="IPR002110">
    <property type="entry name" value="Ankyrin_rpt"/>
</dbReference>
<dbReference type="OrthoDB" id="5955452at2759"/>
<dbReference type="AlphaFoldDB" id="A0A3P7LET6"/>
<feature type="repeat" description="ANK" evidence="1">
    <location>
        <begin position="73"/>
        <end position="105"/>
    </location>
</feature>
<evidence type="ECO:0000256" key="1">
    <source>
        <dbReference type="PROSITE-ProRule" id="PRU00023"/>
    </source>
</evidence>
<organism evidence="2 3">
    <name type="scientific">Dibothriocephalus latus</name>
    <name type="common">Fish tapeworm</name>
    <name type="synonym">Diphyllobothrium latum</name>
    <dbReference type="NCBI Taxonomy" id="60516"/>
    <lineage>
        <taxon>Eukaryota</taxon>
        <taxon>Metazoa</taxon>
        <taxon>Spiralia</taxon>
        <taxon>Lophotrochozoa</taxon>
        <taxon>Platyhelminthes</taxon>
        <taxon>Cestoda</taxon>
        <taxon>Eucestoda</taxon>
        <taxon>Diphyllobothriidea</taxon>
        <taxon>Diphyllobothriidae</taxon>
        <taxon>Dibothriocephalus</taxon>
    </lineage>
</organism>
<dbReference type="Gene3D" id="1.25.40.20">
    <property type="entry name" value="Ankyrin repeat-containing domain"/>
    <property type="match status" value="1"/>
</dbReference>
<sequence length="147" mass="16088">MQPPGQRSPDAAQMPSQLYLSKFLKNNLGISKPTREERIMSHGKPSPVAWGCLQQLFDHLCELGAELDLRNSNGQTVLHEAVREQNLDRVLSLLMLGACAVVADNAGAHPLHYAVEVGLSSPSTKLTIHPNPNVCFYFESLALQTPC</sequence>
<dbReference type="Proteomes" id="UP000281553">
    <property type="component" value="Unassembled WGS sequence"/>
</dbReference>